<accession>A0A7J6VI43</accession>
<dbReference type="InterPro" id="IPR019775">
    <property type="entry name" value="WD40_repeat_CS"/>
</dbReference>
<evidence type="ECO:0000256" key="3">
    <source>
        <dbReference type="ARBA" id="ARBA00022574"/>
    </source>
</evidence>
<dbReference type="InterPro" id="IPR020472">
    <property type="entry name" value="WD40_PAC1"/>
</dbReference>
<dbReference type="InterPro" id="IPR018983">
    <property type="entry name" value="U3_snoRNA-assocProt_15_C"/>
</dbReference>
<evidence type="ECO:0000256" key="1">
    <source>
        <dbReference type="ARBA" id="ARBA00004604"/>
    </source>
</evidence>
<keyword evidence="10" id="KW-1185">Reference proteome</keyword>
<feature type="region of interest" description="Disordered" evidence="7">
    <location>
        <begin position="1"/>
        <end position="28"/>
    </location>
</feature>
<dbReference type="Pfam" id="PF09384">
    <property type="entry name" value="UTP15_C"/>
    <property type="match status" value="1"/>
</dbReference>
<dbReference type="OrthoDB" id="431715at2759"/>
<keyword evidence="2" id="KW-0698">rRNA processing</keyword>
<evidence type="ECO:0000313" key="10">
    <source>
        <dbReference type="Proteomes" id="UP000554482"/>
    </source>
</evidence>
<dbReference type="InterPro" id="IPR001680">
    <property type="entry name" value="WD40_rpt"/>
</dbReference>
<dbReference type="GO" id="GO:0006364">
    <property type="term" value="P:rRNA processing"/>
    <property type="evidence" value="ECO:0007669"/>
    <property type="project" value="UniProtKB-KW"/>
</dbReference>
<protein>
    <submittedName>
        <fullName evidence="9">U3 small nucleolar rna-associated protein 15-like protein</fullName>
    </submittedName>
</protein>
<proteinExistence type="predicted"/>
<keyword evidence="4" id="KW-0677">Repeat</keyword>
<dbReference type="Proteomes" id="UP000554482">
    <property type="component" value="Unassembled WGS sequence"/>
</dbReference>
<dbReference type="PANTHER" id="PTHR19924">
    <property type="entry name" value="UTP15 U3 SMALL NUCLEOLAR RNA-ASSOCIATED PROTEIN 15 FAMILY MEMBER"/>
    <property type="match status" value="1"/>
</dbReference>
<evidence type="ECO:0000256" key="7">
    <source>
        <dbReference type="SAM" id="MobiDB-lite"/>
    </source>
</evidence>
<comment type="caution">
    <text evidence="9">The sequence shown here is derived from an EMBL/GenBank/DDBJ whole genome shotgun (WGS) entry which is preliminary data.</text>
</comment>
<feature type="repeat" description="WD" evidence="6">
    <location>
        <begin position="124"/>
        <end position="166"/>
    </location>
</feature>
<feature type="repeat" description="WD" evidence="6">
    <location>
        <begin position="167"/>
        <end position="209"/>
    </location>
</feature>
<dbReference type="EMBL" id="JABWDY010031903">
    <property type="protein sequence ID" value="KAF5184583.1"/>
    <property type="molecule type" value="Genomic_DNA"/>
</dbReference>
<dbReference type="GO" id="GO:0005730">
    <property type="term" value="C:nucleolus"/>
    <property type="evidence" value="ECO:0007669"/>
    <property type="project" value="UniProtKB-SubCell"/>
</dbReference>
<evidence type="ECO:0000313" key="9">
    <source>
        <dbReference type="EMBL" id="KAF5184583.1"/>
    </source>
</evidence>
<reference evidence="9 10" key="1">
    <citation type="submission" date="2020-06" db="EMBL/GenBank/DDBJ databases">
        <title>Transcriptomic and genomic resources for Thalictrum thalictroides and T. hernandezii: Facilitating candidate gene discovery in an emerging model plant lineage.</title>
        <authorList>
            <person name="Arias T."/>
            <person name="Riano-Pachon D.M."/>
            <person name="Di Stilio V.S."/>
        </authorList>
    </citation>
    <scope>NUCLEOTIDE SEQUENCE [LARGE SCALE GENOMIC DNA]</scope>
    <source>
        <strain evidence="10">cv. WT478/WT964</strain>
        <tissue evidence="9">Leaves</tissue>
    </source>
</reference>
<dbReference type="AlphaFoldDB" id="A0A7J6VI43"/>
<dbReference type="PANTHER" id="PTHR19924:SF26">
    <property type="entry name" value="U3 SMALL NUCLEOLAR RNA-ASSOCIATED PROTEIN 15 HOMOLOG"/>
    <property type="match status" value="1"/>
</dbReference>
<comment type="subcellular location">
    <subcellularLocation>
        <location evidence="1">Nucleus</location>
        <location evidence="1">Nucleolus</location>
    </subcellularLocation>
</comment>
<organism evidence="9 10">
    <name type="scientific">Thalictrum thalictroides</name>
    <name type="common">Rue-anemone</name>
    <name type="synonym">Anemone thalictroides</name>
    <dbReference type="NCBI Taxonomy" id="46969"/>
    <lineage>
        <taxon>Eukaryota</taxon>
        <taxon>Viridiplantae</taxon>
        <taxon>Streptophyta</taxon>
        <taxon>Embryophyta</taxon>
        <taxon>Tracheophyta</taxon>
        <taxon>Spermatophyta</taxon>
        <taxon>Magnoliopsida</taxon>
        <taxon>Ranunculales</taxon>
        <taxon>Ranunculaceae</taxon>
        <taxon>Thalictroideae</taxon>
        <taxon>Thalictrum</taxon>
    </lineage>
</organism>
<dbReference type="PRINTS" id="PR00320">
    <property type="entry name" value="GPROTEINBRPT"/>
</dbReference>
<evidence type="ECO:0000259" key="8">
    <source>
        <dbReference type="Pfam" id="PF09384"/>
    </source>
</evidence>
<dbReference type="InterPro" id="IPR015943">
    <property type="entry name" value="WD40/YVTN_repeat-like_dom_sf"/>
</dbReference>
<dbReference type="InterPro" id="IPR036322">
    <property type="entry name" value="WD40_repeat_dom_sf"/>
</dbReference>
<keyword evidence="5" id="KW-0539">Nucleus</keyword>
<sequence length="530" mass="59026">MEENQIGKTFPVKSRLKPTSKKTSSSPESRYWRSFKTTEIPKLIYPITSIDFSPIPPYDFASSYSASVTLYNSQTFEPKSTISSFKDIAYSAAFRCDGKLLAAGGETGLVQVFDVKTRSALRRLNGHNRPVRVVKYPGLDKLHLFSGGDDSLVKFWDIATETQLLNFQGHKDYVRSGSASPASSDLFATGSYDHTVKVWDSRGGASMKYVMEFNHGKPVEDVVFLPSGGLIATAGGNYVKIWDVIGGGKLVYTVESHNKTVTKMCVAKVKRDGSEDSDQYRLLSVALDGYMKIFDYSALKLTHSMRFPAPLLSIGFSPDCSARVIGTSNGIIYAGKKKKKAEDVDAVVGAGDLIGFTSVLEPEKRVLRPSNSRYFRRGQSEKPSKLDHVIERPRKPKLAMHDKLLKSFRHKEALVSALSAGNPKYTMAVMEELVARRKLLKCVSNLGKEELELLLKFLHKYTTMPSYSGFLIGFTKKVLQMRAEDINASDILQGHVRHLKRSVEEEINIQQSLQEIQGIISPLLRIAGRR</sequence>
<evidence type="ECO:0000256" key="5">
    <source>
        <dbReference type="ARBA" id="ARBA00023242"/>
    </source>
</evidence>
<dbReference type="Pfam" id="PF00400">
    <property type="entry name" value="WD40"/>
    <property type="match status" value="3"/>
</dbReference>
<gene>
    <name evidence="9" type="ORF">FRX31_025835</name>
</gene>
<evidence type="ECO:0000256" key="6">
    <source>
        <dbReference type="PROSITE-ProRule" id="PRU00221"/>
    </source>
</evidence>
<dbReference type="SMART" id="SM00320">
    <property type="entry name" value="WD40"/>
    <property type="match status" value="6"/>
</dbReference>
<dbReference type="Gene3D" id="2.130.10.10">
    <property type="entry name" value="YVTN repeat-like/Quinoprotein amine dehydrogenase"/>
    <property type="match status" value="2"/>
</dbReference>
<dbReference type="SUPFAM" id="SSF50978">
    <property type="entry name" value="WD40 repeat-like"/>
    <property type="match status" value="1"/>
</dbReference>
<feature type="domain" description="U3 small nucleolar RNA-associated protein 15 C-terminal" evidence="8">
    <location>
        <begin position="381"/>
        <end position="523"/>
    </location>
</feature>
<dbReference type="GO" id="GO:0045943">
    <property type="term" value="P:positive regulation of transcription by RNA polymerase I"/>
    <property type="evidence" value="ECO:0007669"/>
    <property type="project" value="TreeGrafter"/>
</dbReference>
<dbReference type="FunFam" id="2.130.10.10:FF:001192">
    <property type="entry name" value="Protein SLOW WALKER 1"/>
    <property type="match status" value="1"/>
</dbReference>
<keyword evidence="3 6" id="KW-0853">WD repeat</keyword>
<evidence type="ECO:0000256" key="4">
    <source>
        <dbReference type="ARBA" id="ARBA00022737"/>
    </source>
</evidence>
<dbReference type="PROSITE" id="PS00678">
    <property type="entry name" value="WD_REPEATS_1"/>
    <property type="match status" value="1"/>
</dbReference>
<evidence type="ECO:0000256" key="2">
    <source>
        <dbReference type="ARBA" id="ARBA00022552"/>
    </source>
</evidence>
<dbReference type="CDD" id="cd00200">
    <property type="entry name" value="WD40"/>
    <property type="match status" value="1"/>
</dbReference>
<dbReference type="PROSITE" id="PS50082">
    <property type="entry name" value="WD_REPEATS_2"/>
    <property type="match status" value="2"/>
</dbReference>
<name>A0A7J6VI43_THATH</name>
<dbReference type="PROSITE" id="PS50294">
    <property type="entry name" value="WD_REPEATS_REGION"/>
    <property type="match status" value="1"/>
</dbReference>